<dbReference type="Pfam" id="PF01722">
    <property type="entry name" value="BolA"/>
    <property type="match status" value="1"/>
</dbReference>
<dbReference type="AlphaFoldDB" id="A0A1I0L8U9"/>
<reference evidence="4" key="1">
    <citation type="submission" date="2016-10" db="EMBL/GenBank/DDBJ databases">
        <authorList>
            <person name="Varghese N."/>
            <person name="Submissions S."/>
        </authorList>
    </citation>
    <scope>NUCLEOTIDE SEQUENCE [LARGE SCALE GENOMIC DNA]</scope>
    <source>
        <strain evidence="4">DSM 16858</strain>
    </source>
</reference>
<dbReference type="InterPro" id="IPR002634">
    <property type="entry name" value="BolA"/>
</dbReference>
<evidence type="ECO:0000313" key="4">
    <source>
        <dbReference type="Proteomes" id="UP000199181"/>
    </source>
</evidence>
<dbReference type="PANTHER" id="PTHR46229">
    <property type="entry name" value="BOLA TRANSCRIPTION REGULATOR"/>
    <property type="match status" value="1"/>
</dbReference>
<comment type="similarity">
    <text evidence="1 2">Belongs to the BolA/IbaG family.</text>
</comment>
<dbReference type="PIRSF" id="PIRSF003113">
    <property type="entry name" value="BolA"/>
    <property type="match status" value="1"/>
</dbReference>
<protein>
    <submittedName>
        <fullName evidence="3">Transcriptional regulator, BolA protein family</fullName>
    </submittedName>
</protein>
<organism evidence="3 4">
    <name type="scientific">Stigmatella erecta</name>
    <dbReference type="NCBI Taxonomy" id="83460"/>
    <lineage>
        <taxon>Bacteria</taxon>
        <taxon>Pseudomonadati</taxon>
        <taxon>Myxococcota</taxon>
        <taxon>Myxococcia</taxon>
        <taxon>Myxococcales</taxon>
        <taxon>Cystobacterineae</taxon>
        <taxon>Archangiaceae</taxon>
        <taxon>Stigmatella</taxon>
    </lineage>
</organism>
<dbReference type="EMBL" id="FOIJ01000020">
    <property type="protein sequence ID" value="SEU35507.1"/>
    <property type="molecule type" value="Genomic_DNA"/>
</dbReference>
<proteinExistence type="inferred from homology"/>
<keyword evidence="4" id="KW-1185">Reference proteome</keyword>
<sequence>MLNEETIRARILEALPGAEVEVRDTTGTGDHFEAQVVSPAFTGKTMVQQHKLVYAPLQPWLATGELHALALKTYSPEQWQKLGPR</sequence>
<dbReference type="Gene3D" id="3.30.300.90">
    <property type="entry name" value="BolA-like"/>
    <property type="match status" value="1"/>
</dbReference>
<evidence type="ECO:0000256" key="1">
    <source>
        <dbReference type="ARBA" id="ARBA00005578"/>
    </source>
</evidence>
<gene>
    <name evidence="3" type="ORF">SAMN05443639_12097</name>
</gene>
<dbReference type="InterPro" id="IPR050961">
    <property type="entry name" value="BolA/IbaG_stress_morph_reg"/>
</dbReference>
<dbReference type="PANTHER" id="PTHR46229:SF2">
    <property type="entry name" value="BOLA-LIKE PROTEIN 1"/>
    <property type="match status" value="1"/>
</dbReference>
<accession>A0A1I0L8U9</accession>
<dbReference type="RefSeq" id="WP_093525343.1">
    <property type="nucleotide sequence ID" value="NZ_FOIJ01000020.1"/>
</dbReference>
<name>A0A1I0L8U9_9BACT</name>
<dbReference type="InterPro" id="IPR036065">
    <property type="entry name" value="BolA-like_sf"/>
</dbReference>
<dbReference type="SUPFAM" id="SSF82657">
    <property type="entry name" value="BolA-like"/>
    <property type="match status" value="1"/>
</dbReference>
<evidence type="ECO:0000256" key="2">
    <source>
        <dbReference type="RuleBase" id="RU003860"/>
    </source>
</evidence>
<evidence type="ECO:0000313" key="3">
    <source>
        <dbReference type="EMBL" id="SEU35507.1"/>
    </source>
</evidence>
<dbReference type="Proteomes" id="UP000199181">
    <property type="component" value="Unassembled WGS sequence"/>
</dbReference>